<reference evidence="1" key="1">
    <citation type="journal article" date="2021" name="PeerJ">
        <title>Extensive microbial diversity within the chicken gut microbiome revealed by metagenomics and culture.</title>
        <authorList>
            <person name="Gilroy R."/>
            <person name="Ravi A."/>
            <person name="Getino M."/>
            <person name="Pursley I."/>
            <person name="Horton D.L."/>
            <person name="Alikhan N.F."/>
            <person name="Baker D."/>
            <person name="Gharbi K."/>
            <person name="Hall N."/>
            <person name="Watson M."/>
            <person name="Adriaenssens E.M."/>
            <person name="Foster-Nyarko E."/>
            <person name="Jarju S."/>
            <person name="Secka A."/>
            <person name="Antonio M."/>
            <person name="Oren A."/>
            <person name="Chaudhuri R.R."/>
            <person name="La Ragione R."/>
            <person name="Hildebrand F."/>
            <person name="Pallen M.J."/>
        </authorList>
    </citation>
    <scope>NUCLEOTIDE SEQUENCE</scope>
    <source>
        <strain evidence="1">ChiGjej4B4-7305</strain>
    </source>
</reference>
<accession>A0A9D2J5J6</accession>
<organism evidence="1 2">
    <name type="scientific">Candidatus Ruania gallistercoris</name>
    <dbReference type="NCBI Taxonomy" id="2838746"/>
    <lineage>
        <taxon>Bacteria</taxon>
        <taxon>Bacillati</taxon>
        <taxon>Actinomycetota</taxon>
        <taxon>Actinomycetes</taxon>
        <taxon>Micrococcales</taxon>
        <taxon>Ruaniaceae</taxon>
        <taxon>Ruania</taxon>
    </lineage>
</organism>
<sequence>IPAARADVFGENAVVETIPAVTGELSQRDRLQYLRARVRGILAAYPGITQVVEIGTTTSLAGIVPPSVQLVLAAPAGSSRTGAPRWQLTAPDGSEPARIRAGRGPRDLVQRGINLVRQHAPRPVIRLGLIAKRGSRRLRHSAFGRLAPHGVLIAQRSQLPRLPTPVTSVTADRPAGLFVVTDPGLDAEQTIRAIVQRATVSNAFRPVLLAPASWITAAARARVAVETLHPRGGDAAAYTPQWSGYLRRRTAEVVQAFQPAFAATIRCDPDASSTSLTEALDVAEELSTQRTASGGTG</sequence>
<name>A0A9D2J5J6_9MICO</name>
<dbReference type="EMBL" id="DXBY01000205">
    <property type="protein sequence ID" value="HIZ36474.1"/>
    <property type="molecule type" value="Genomic_DNA"/>
</dbReference>
<evidence type="ECO:0000313" key="2">
    <source>
        <dbReference type="Proteomes" id="UP000824037"/>
    </source>
</evidence>
<protein>
    <submittedName>
        <fullName evidence="1">Uncharacterized protein</fullName>
    </submittedName>
</protein>
<dbReference type="AlphaFoldDB" id="A0A9D2J5J6"/>
<proteinExistence type="predicted"/>
<comment type="caution">
    <text evidence="1">The sequence shown here is derived from an EMBL/GenBank/DDBJ whole genome shotgun (WGS) entry which is preliminary data.</text>
</comment>
<reference evidence="1" key="2">
    <citation type="submission" date="2021-04" db="EMBL/GenBank/DDBJ databases">
        <authorList>
            <person name="Gilroy R."/>
        </authorList>
    </citation>
    <scope>NUCLEOTIDE SEQUENCE</scope>
    <source>
        <strain evidence="1">ChiGjej4B4-7305</strain>
    </source>
</reference>
<dbReference type="Proteomes" id="UP000824037">
    <property type="component" value="Unassembled WGS sequence"/>
</dbReference>
<feature type="non-terminal residue" evidence="1">
    <location>
        <position position="1"/>
    </location>
</feature>
<gene>
    <name evidence="1" type="ORF">H9815_11900</name>
</gene>
<evidence type="ECO:0000313" key="1">
    <source>
        <dbReference type="EMBL" id="HIZ36474.1"/>
    </source>
</evidence>